<dbReference type="EMBL" id="JRNR01000064">
    <property type="protein sequence ID" value="KGF49030.1"/>
    <property type="molecule type" value="Genomic_DNA"/>
</dbReference>
<comment type="caution">
    <text evidence="1">The sequence shown here is derived from an EMBL/GenBank/DDBJ whole genome shotgun (WGS) entry which is preliminary data.</text>
</comment>
<name>A0A096AQI9_9BACT</name>
<reference evidence="1 2" key="1">
    <citation type="submission" date="2014-07" db="EMBL/GenBank/DDBJ databases">
        <authorList>
            <person name="McCorrison J."/>
            <person name="Sanka R."/>
            <person name="Torralba M."/>
            <person name="Gillis M."/>
            <person name="Haft D.H."/>
            <person name="Methe B."/>
            <person name="Sutton G."/>
            <person name="Nelson K.E."/>
        </authorList>
    </citation>
    <scope>NUCLEOTIDE SEQUENCE [LARGE SCALE GENOMIC DNA]</scope>
    <source>
        <strain evidence="1 2">DNF00882</strain>
    </source>
</reference>
<evidence type="ECO:0000313" key="2">
    <source>
        <dbReference type="Proteomes" id="UP000029538"/>
    </source>
</evidence>
<proteinExistence type="predicted"/>
<organism evidence="1 2">
    <name type="scientific">Prevotella disiens DNF00882</name>
    <dbReference type="NCBI Taxonomy" id="1401075"/>
    <lineage>
        <taxon>Bacteria</taxon>
        <taxon>Pseudomonadati</taxon>
        <taxon>Bacteroidota</taxon>
        <taxon>Bacteroidia</taxon>
        <taxon>Bacteroidales</taxon>
        <taxon>Prevotellaceae</taxon>
        <taxon>Prevotella</taxon>
    </lineage>
</organism>
<dbReference type="AlphaFoldDB" id="A0A096AQI9"/>
<accession>A0A096AQI9</accession>
<protein>
    <submittedName>
        <fullName evidence="1">Uncharacterized protein</fullName>
    </submittedName>
</protein>
<gene>
    <name evidence="1" type="ORF">HMPREF0654_06805</name>
</gene>
<dbReference type="Proteomes" id="UP000029538">
    <property type="component" value="Unassembled WGS sequence"/>
</dbReference>
<evidence type="ECO:0000313" key="1">
    <source>
        <dbReference type="EMBL" id="KGF49030.1"/>
    </source>
</evidence>
<sequence>MDYTSVYKGLYKVCIKQKILCWQGVTISTDVGTVLWELLLPLYCNSLERVRYVVSIVLKTKVPILNDKSACFEWQNRHF</sequence>